<dbReference type="SUPFAM" id="SSF55120">
    <property type="entry name" value="Pseudouridine synthase"/>
    <property type="match status" value="1"/>
</dbReference>
<evidence type="ECO:0000256" key="1">
    <source>
        <dbReference type="ARBA" id="ARBA00010876"/>
    </source>
</evidence>
<dbReference type="Gene3D" id="3.30.2350.10">
    <property type="entry name" value="Pseudouridine synthase"/>
    <property type="match status" value="1"/>
</dbReference>
<proteinExistence type="inferred from homology"/>
<dbReference type="Gene3D" id="3.10.290.10">
    <property type="entry name" value="RNA-binding S4 domain"/>
    <property type="match status" value="1"/>
</dbReference>
<reference evidence="7 8" key="1">
    <citation type="journal article" date="2017" name="ISME J.">
        <title>Potential for microbial H2 and metal transformations associated with novel bacteria and archaea in deep terrestrial subsurface sediments.</title>
        <authorList>
            <person name="Hernsdorf A.W."/>
            <person name="Amano Y."/>
            <person name="Miyakawa K."/>
            <person name="Ise K."/>
            <person name="Suzuki Y."/>
            <person name="Anantharaman K."/>
            <person name="Probst A."/>
            <person name="Burstein D."/>
            <person name="Thomas B.C."/>
            <person name="Banfield J.F."/>
        </authorList>
    </citation>
    <scope>NUCLEOTIDE SEQUENCE [LARGE SCALE GENOMIC DNA]</scope>
    <source>
        <strain evidence="7">HGW-Wallbacteria-1</strain>
    </source>
</reference>
<evidence type="ECO:0000256" key="2">
    <source>
        <dbReference type="ARBA" id="ARBA00023235"/>
    </source>
</evidence>
<dbReference type="InterPro" id="IPR036986">
    <property type="entry name" value="S4_RNA-bd_sf"/>
</dbReference>
<dbReference type="SUPFAM" id="SSF55174">
    <property type="entry name" value="Alpha-L RNA-binding motif"/>
    <property type="match status" value="1"/>
</dbReference>
<dbReference type="EMBL" id="PGXC01000074">
    <property type="protein sequence ID" value="PKK88027.1"/>
    <property type="molecule type" value="Genomic_DNA"/>
</dbReference>
<protein>
    <recommendedName>
        <fullName evidence="5">Pseudouridine synthase</fullName>
        <ecNumber evidence="5">5.4.99.-</ecNumber>
    </recommendedName>
</protein>
<evidence type="ECO:0000256" key="5">
    <source>
        <dbReference type="RuleBase" id="RU362028"/>
    </source>
</evidence>
<dbReference type="Proteomes" id="UP000233256">
    <property type="component" value="Unassembled WGS sequence"/>
</dbReference>
<dbReference type="EC" id="5.4.99.-" evidence="5"/>
<dbReference type="AlphaFoldDB" id="A0A2N1PI62"/>
<dbReference type="GO" id="GO:0140098">
    <property type="term" value="F:catalytic activity, acting on RNA"/>
    <property type="evidence" value="ECO:0007669"/>
    <property type="project" value="UniProtKB-ARBA"/>
</dbReference>
<evidence type="ECO:0000313" key="7">
    <source>
        <dbReference type="EMBL" id="PKK88027.1"/>
    </source>
</evidence>
<comment type="similarity">
    <text evidence="1 5">Belongs to the pseudouridine synthase RluA family.</text>
</comment>
<organism evidence="7 8">
    <name type="scientific">Candidatus Wallbacteria bacterium HGW-Wallbacteria-1</name>
    <dbReference type="NCBI Taxonomy" id="2013854"/>
    <lineage>
        <taxon>Bacteria</taxon>
        <taxon>Candidatus Walliibacteriota</taxon>
    </lineage>
</organism>
<keyword evidence="2 5" id="KW-0413">Isomerase</keyword>
<dbReference type="PROSITE" id="PS01129">
    <property type="entry name" value="PSI_RLU"/>
    <property type="match status" value="1"/>
</dbReference>
<gene>
    <name evidence="7" type="ORF">CVV64_20600</name>
</gene>
<comment type="function">
    <text evidence="5">Responsible for synthesis of pseudouridine from uracil.</text>
</comment>
<dbReference type="CDD" id="cd00165">
    <property type="entry name" value="S4"/>
    <property type="match status" value="1"/>
</dbReference>
<dbReference type="CDD" id="cd02869">
    <property type="entry name" value="PseudoU_synth_RluA_like"/>
    <property type="match status" value="1"/>
</dbReference>
<dbReference type="GO" id="GO:0000455">
    <property type="term" value="P:enzyme-directed rRNA pseudouridine synthesis"/>
    <property type="evidence" value="ECO:0007669"/>
    <property type="project" value="TreeGrafter"/>
</dbReference>
<evidence type="ECO:0000256" key="3">
    <source>
        <dbReference type="PIRSR" id="PIRSR606225-1"/>
    </source>
</evidence>
<name>A0A2N1PI62_9BACT</name>
<dbReference type="InterPro" id="IPR006145">
    <property type="entry name" value="PsdUridine_synth_RsuA/RluA"/>
</dbReference>
<dbReference type="NCBIfam" id="TIGR00005">
    <property type="entry name" value="rluA_subfam"/>
    <property type="match status" value="1"/>
</dbReference>
<dbReference type="InterPro" id="IPR006225">
    <property type="entry name" value="PsdUridine_synth_RluC/D"/>
</dbReference>
<dbReference type="GO" id="GO:0003723">
    <property type="term" value="F:RNA binding"/>
    <property type="evidence" value="ECO:0007669"/>
    <property type="project" value="UniProtKB-KW"/>
</dbReference>
<comment type="caution">
    <text evidence="7">The sequence shown here is derived from an EMBL/GenBank/DDBJ whole genome shotgun (WGS) entry which is preliminary data.</text>
</comment>
<comment type="catalytic activity">
    <reaction evidence="5">
        <text>a uridine in RNA = a pseudouridine in RNA</text>
        <dbReference type="Rhea" id="RHEA:48348"/>
        <dbReference type="Rhea" id="RHEA-COMP:12068"/>
        <dbReference type="Rhea" id="RHEA-COMP:12069"/>
        <dbReference type="ChEBI" id="CHEBI:65314"/>
        <dbReference type="ChEBI" id="CHEBI:65315"/>
    </reaction>
</comment>
<dbReference type="InterPro" id="IPR020103">
    <property type="entry name" value="PsdUridine_synth_cat_dom_sf"/>
</dbReference>
<dbReference type="PROSITE" id="PS50889">
    <property type="entry name" value="S4"/>
    <property type="match status" value="1"/>
</dbReference>
<evidence type="ECO:0000313" key="8">
    <source>
        <dbReference type="Proteomes" id="UP000233256"/>
    </source>
</evidence>
<dbReference type="PANTHER" id="PTHR21600">
    <property type="entry name" value="MITOCHONDRIAL RNA PSEUDOURIDINE SYNTHASE"/>
    <property type="match status" value="1"/>
</dbReference>
<sequence>MAVAENTELFAFLLAKVKGKSRNAIKSIMSRGQVSVGGDTVTLYNHPLKAGQIVEINWGHVSMKTQFQGMNIVFEDEYIIVIDKEAGLLSVGTDKERIKTAYHILKDHVKSSSAANKIFIVHRLDRGTSGLMVFARDIESRDAMQNNWQETVTDRKYVAVVEGIMEQQSGTVKSWLRENKAMNVYSSNIPNDGLLAITHFKVLKSRNNLSLVELNLETGRKNQIRVHMKDLGHPILGDRKYGSTKNPLKRLALHAKILAFRHPVTGKELRFESPTPGKFTRF</sequence>
<dbReference type="GO" id="GO:0009982">
    <property type="term" value="F:pseudouridine synthase activity"/>
    <property type="evidence" value="ECO:0007669"/>
    <property type="project" value="InterPro"/>
</dbReference>
<evidence type="ECO:0000256" key="4">
    <source>
        <dbReference type="PROSITE-ProRule" id="PRU00182"/>
    </source>
</evidence>
<dbReference type="InterPro" id="IPR006224">
    <property type="entry name" value="PsdUridine_synth_RluA-like_CS"/>
</dbReference>
<feature type="active site" evidence="3">
    <location>
        <position position="125"/>
    </location>
</feature>
<keyword evidence="4" id="KW-0694">RNA-binding</keyword>
<evidence type="ECO:0000259" key="6">
    <source>
        <dbReference type="Pfam" id="PF00849"/>
    </source>
</evidence>
<dbReference type="InterPro" id="IPR050188">
    <property type="entry name" value="RluA_PseudoU_synthase"/>
</dbReference>
<dbReference type="PANTHER" id="PTHR21600:SF44">
    <property type="entry name" value="RIBOSOMAL LARGE SUBUNIT PSEUDOURIDINE SYNTHASE D"/>
    <property type="match status" value="1"/>
</dbReference>
<accession>A0A2N1PI62</accession>
<dbReference type="Pfam" id="PF00849">
    <property type="entry name" value="PseudoU_synth_2"/>
    <property type="match status" value="1"/>
</dbReference>
<feature type="domain" description="Pseudouridine synthase RsuA/RluA-like" evidence="6">
    <location>
        <begin position="79"/>
        <end position="229"/>
    </location>
</feature>